<dbReference type="STRING" id="74348.SAMN04488523_12613"/>
<evidence type="ECO:0000256" key="1">
    <source>
        <dbReference type="ARBA" id="ARBA00001911"/>
    </source>
</evidence>
<name>A0A1I2GN68_9RHOB</name>
<dbReference type="GO" id="GO:0009073">
    <property type="term" value="P:aromatic amino acid family biosynthetic process"/>
    <property type="evidence" value="ECO:0007669"/>
    <property type="project" value="UniProtKB-KW"/>
</dbReference>
<accession>A0A1I2GN68</accession>
<feature type="domain" description="3-dehydroquinate synthase C-terminal" evidence="7">
    <location>
        <begin position="208"/>
        <end position="338"/>
    </location>
</feature>
<evidence type="ECO:0000259" key="6">
    <source>
        <dbReference type="Pfam" id="PF01761"/>
    </source>
</evidence>
<protein>
    <submittedName>
        <fullName evidence="8">3-dehydroquinate synthase</fullName>
    </submittedName>
</protein>
<comment type="cofactor">
    <cofactor evidence="1">
        <name>NAD(+)</name>
        <dbReference type="ChEBI" id="CHEBI:57540"/>
    </cofactor>
</comment>
<keyword evidence="3" id="KW-0520">NAD</keyword>
<sequence>MDNIVKNSGDDASTVVRWQQFSVPYQFPVAFVRGLFNPANPLFADTVARGDTTKRHRCFFIIDEGLDGTALSASIKSYFQSHTGQLELIADPMFVPGGEIVKKDLAYVERMLSAIHSHGIDRHSYVVAIGGGAVLDAVGLATATAHRGIRHIRIPTTVLSQNDSGVGVKNAVNFRGVKNYVGTFAPPWAVLNDFDFLSTLPTRERVAGLAEAIKVALIRDREFYLWLEKNVDALATFQPKAEEHMVRRSAELHMDQIANGGDPFETGSARPLDFGHWSAHKLEALTNHHVRHGEAVAIGIALDTRYSVLAGLLPEGEDERIVVLLEGLGLRVWHPALDNTDRDGRLSILVGLDEFQEHLGGALTITLLSELGVGVEVNEIDSALMEQAMGWLKARERH</sequence>
<evidence type="ECO:0000313" key="9">
    <source>
        <dbReference type="Proteomes" id="UP000198977"/>
    </source>
</evidence>
<proteinExistence type="predicted"/>
<organism evidence="8 9">
    <name type="scientific">Sulfitobacter brevis</name>
    <dbReference type="NCBI Taxonomy" id="74348"/>
    <lineage>
        <taxon>Bacteria</taxon>
        <taxon>Pseudomonadati</taxon>
        <taxon>Pseudomonadota</taxon>
        <taxon>Alphaproteobacteria</taxon>
        <taxon>Rhodobacterales</taxon>
        <taxon>Roseobacteraceae</taxon>
        <taxon>Sulfitobacter</taxon>
    </lineage>
</organism>
<dbReference type="SUPFAM" id="SSF56796">
    <property type="entry name" value="Dehydroquinate synthase-like"/>
    <property type="match status" value="1"/>
</dbReference>
<keyword evidence="2" id="KW-0028">Amino-acid biosynthesis</keyword>
<dbReference type="Gene3D" id="1.20.1090.10">
    <property type="entry name" value="Dehydroquinate synthase-like - alpha domain"/>
    <property type="match status" value="1"/>
</dbReference>
<dbReference type="RefSeq" id="WP_093925449.1">
    <property type="nucleotide sequence ID" value="NZ_FOMW01000026.1"/>
</dbReference>
<dbReference type="NCBIfam" id="NF004852">
    <property type="entry name" value="PRK06203.1"/>
    <property type="match status" value="1"/>
</dbReference>
<evidence type="ECO:0000256" key="3">
    <source>
        <dbReference type="ARBA" id="ARBA00023027"/>
    </source>
</evidence>
<dbReference type="EMBL" id="FOMW01000026">
    <property type="protein sequence ID" value="SFF18126.1"/>
    <property type="molecule type" value="Genomic_DNA"/>
</dbReference>
<dbReference type="Pfam" id="PF01761">
    <property type="entry name" value="DHQ_synthase"/>
    <property type="match status" value="1"/>
</dbReference>
<reference evidence="8 9" key="1">
    <citation type="submission" date="2016-10" db="EMBL/GenBank/DDBJ databases">
        <authorList>
            <person name="de Groot N.N."/>
        </authorList>
    </citation>
    <scope>NUCLEOTIDE SEQUENCE [LARGE SCALE GENOMIC DNA]</scope>
    <source>
        <strain evidence="8 9">DSM 11443</strain>
    </source>
</reference>
<keyword evidence="5" id="KW-0456">Lyase</keyword>
<evidence type="ECO:0000259" key="7">
    <source>
        <dbReference type="Pfam" id="PF24621"/>
    </source>
</evidence>
<feature type="domain" description="3-dehydroquinate synthase N-terminal" evidence="6">
    <location>
        <begin position="94"/>
        <end position="204"/>
    </location>
</feature>
<evidence type="ECO:0000256" key="5">
    <source>
        <dbReference type="ARBA" id="ARBA00023239"/>
    </source>
</evidence>
<dbReference type="AlphaFoldDB" id="A0A1I2GN68"/>
<keyword evidence="4" id="KW-0057">Aromatic amino acid biosynthesis</keyword>
<evidence type="ECO:0000256" key="4">
    <source>
        <dbReference type="ARBA" id="ARBA00023141"/>
    </source>
</evidence>
<dbReference type="PANTHER" id="PTHR43622">
    <property type="entry name" value="3-DEHYDROQUINATE SYNTHASE"/>
    <property type="match status" value="1"/>
</dbReference>
<evidence type="ECO:0000256" key="2">
    <source>
        <dbReference type="ARBA" id="ARBA00022605"/>
    </source>
</evidence>
<dbReference type="Pfam" id="PF24621">
    <property type="entry name" value="DHQS_C"/>
    <property type="match status" value="1"/>
</dbReference>
<dbReference type="CDD" id="cd08198">
    <property type="entry name" value="DHQS-like"/>
    <property type="match status" value="1"/>
</dbReference>
<dbReference type="Gene3D" id="3.40.50.1970">
    <property type="match status" value="1"/>
</dbReference>
<keyword evidence="9" id="KW-1185">Reference proteome</keyword>
<dbReference type="InterPro" id="IPR030960">
    <property type="entry name" value="DHQS/DOIS_N"/>
</dbReference>
<dbReference type="PANTHER" id="PTHR43622:SF7">
    <property type="entry name" value="3-DEHYDROQUINATE SYNTHASE, CHLOROPLASTIC"/>
    <property type="match status" value="1"/>
</dbReference>
<evidence type="ECO:0000313" key="8">
    <source>
        <dbReference type="EMBL" id="SFF18126.1"/>
    </source>
</evidence>
<dbReference type="Proteomes" id="UP000198977">
    <property type="component" value="Unassembled WGS sequence"/>
</dbReference>
<dbReference type="InterPro" id="IPR056179">
    <property type="entry name" value="DHQS_C"/>
</dbReference>
<dbReference type="GO" id="GO:0008652">
    <property type="term" value="P:amino acid biosynthetic process"/>
    <property type="evidence" value="ECO:0007669"/>
    <property type="project" value="UniProtKB-KW"/>
</dbReference>
<dbReference type="OrthoDB" id="9806583at2"/>
<dbReference type="InterPro" id="IPR050071">
    <property type="entry name" value="Dehydroquinate_synthase"/>
</dbReference>
<dbReference type="GO" id="GO:0003856">
    <property type="term" value="F:3-dehydroquinate synthase activity"/>
    <property type="evidence" value="ECO:0007669"/>
    <property type="project" value="TreeGrafter"/>
</dbReference>
<gene>
    <name evidence="8" type="ORF">SAMN04488523_12613</name>
</gene>